<dbReference type="RefSeq" id="WP_103301137.1">
    <property type="nucleotide sequence ID" value="NZ_CP078507.1"/>
</dbReference>
<dbReference type="AlphaFoldDB" id="A0ABD4ZWY7"/>
<organism evidence="1 2">
    <name type="scientific">Enterococcus gallinarum</name>
    <dbReference type="NCBI Taxonomy" id="1353"/>
    <lineage>
        <taxon>Bacteria</taxon>
        <taxon>Bacillati</taxon>
        <taxon>Bacillota</taxon>
        <taxon>Bacilli</taxon>
        <taxon>Lactobacillales</taxon>
        <taxon>Enterococcaceae</taxon>
        <taxon>Enterococcus</taxon>
    </lineage>
</organism>
<gene>
    <name evidence="1" type="ORF">QRX88_15625</name>
</gene>
<reference evidence="1 2" key="1">
    <citation type="submission" date="2023-06" db="EMBL/GenBank/DDBJ databases">
        <title>Acute promotion of culturable opportunistic pathogens and persistent increase of antibiotic resistance following antibiotic exposure in mouse gut microbiota.</title>
        <authorList>
            <person name="Li L."/>
            <person name="Wang B."/>
            <person name="Sun Y."/>
            <person name="Wang M."/>
            <person name="Xu H."/>
        </authorList>
    </citation>
    <scope>NUCLEOTIDE SEQUENCE [LARGE SCALE GENOMIC DNA]</scope>
    <source>
        <strain evidence="1 2">CRI2_2</strain>
    </source>
</reference>
<proteinExistence type="predicted"/>
<accession>A0ABD4ZWY7</accession>
<comment type="caution">
    <text evidence="1">The sequence shown here is derived from an EMBL/GenBank/DDBJ whole genome shotgun (WGS) entry which is preliminary data.</text>
</comment>
<sequence length="65" mass="7474">MKKQDNQSERALREEVIFDAIESNAQAQIGLAGYVIAKNVYDGQHRLFYREVAETFPAFPLTEKQ</sequence>
<evidence type="ECO:0000313" key="2">
    <source>
        <dbReference type="Proteomes" id="UP001241571"/>
    </source>
</evidence>
<name>A0ABD4ZWY7_ENTGA</name>
<evidence type="ECO:0000313" key="1">
    <source>
        <dbReference type="EMBL" id="MDL4937133.1"/>
    </source>
</evidence>
<protein>
    <submittedName>
        <fullName evidence="1">Uncharacterized protein</fullName>
    </submittedName>
</protein>
<dbReference type="Proteomes" id="UP001241571">
    <property type="component" value="Unassembled WGS sequence"/>
</dbReference>
<dbReference type="EMBL" id="JASUBT010000013">
    <property type="protein sequence ID" value="MDL4937133.1"/>
    <property type="molecule type" value="Genomic_DNA"/>
</dbReference>